<keyword evidence="3" id="KW-1185">Reference proteome</keyword>
<evidence type="ECO:0000259" key="1">
    <source>
        <dbReference type="Pfam" id="PF04028"/>
    </source>
</evidence>
<dbReference type="RefSeq" id="WP_072780176.1">
    <property type="nucleotide sequence ID" value="NZ_FQXC01000011.1"/>
</dbReference>
<organism evidence="2 3">
    <name type="scientific">Marivita hallyeonensis</name>
    <dbReference type="NCBI Taxonomy" id="996342"/>
    <lineage>
        <taxon>Bacteria</taxon>
        <taxon>Pseudomonadati</taxon>
        <taxon>Pseudomonadota</taxon>
        <taxon>Alphaproteobacteria</taxon>
        <taxon>Rhodobacterales</taxon>
        <taxon>Roseobacteraceae</taxon>
        <taxon>Marivita</taxon>
    </lineage>
</organism>
<accession>A0A1M5Y4U8</accession>
<sequence>MSLRRRIEKSAAFSGIPGRLVTRYLALCDRRIRWQVEGRDDLLAALAEGPVLLMMWHSRMVMGARHWPDDTAPASSLHHRSPLGRISGVMQHKEGMTPFEMSAKRSNLVASRQVLRRFQDGISIVMTGDGPVGPAHQLQDAALDWACRLEAPIFAYAFSATRGYRAKSWDRLLLPYPTGQGAKVFARYTGSRPANREELRAPLTDFLTATTARADKLVGRQQAL</sequence>
<name>A0A1M5Y4U8_9RHOB</name>
<dbReference type="AlphaFoldDB" id="A0A1M5Y4U8"/>
<reference evidence="2 3" key="1">
    <citation type="submission" date="2016-11" db="EMBL/GenBank/DDBJ databases">
        <authorList>
            <person name="Jaros S."/>
            <person name="Januszkiewicz K."/>
            <person name="Wedrychowicz H."/>
        </authorList>
    </citation>
    <scope>NUCLEOTIDE SEQUENCE [LARGE SCALE GENOMIC DNA]</scope>
    <source>
        <strain evidence="2 3">DSM 29431</strain>
    </source>
</reference>
<dbReference type="InterPro" id="IPR007172">
    <property type="entry name" value="DUF374"/>
</dbReference>
<dbReference type="Pfam" id="PF04028">
    <property type="entry name" value="DUF374"/>
    <property type="match status" value="1"/>
</dbReference>
<evidence type="ECO:0000313" key="2">
    <source>
        <dbReference type="EMBL" id="SHI07006.1"/>
    </source>
</evidence>
<feature type="domain" description="DUF374" evidence="1">
    <location>
        <begin position="84"/>
        <end position="135"/>
    </location>
</feature>
<protein>
    <recommendedName>
        <fullName evidence="1">DUF374 domain-containing protein</fullName>
    </recommendedName>
</protein>
<evidence type="ECO:0000313" key="3">
    <source>
        <dbReference type="Proteomes" id="UP000184221"/>
    </source>
</evidence>
<dbReference type="STRING" id="996342.SAMN05443551_0083"/>
<dbReference type="Proteomes" id="UP000184221">
    <property type="component" value="Unassembled WGS sequence"/>
</dbReference>
<proteinExistence type="predicted"/>
<dbReference type="EMBL" id="FQXC01000011">
    <property type="protein sequence ID" value="SHI07006.1"/>
    <property type="molecule type" value="Genomic_DNA"/>
</dbReference>
<gene>
    <name evidence="2" type="ORF">SAMN05443551_0083</name>
</gene>